<evidence type="ECO:0000256" key="1">
    <source>
        <dbReference type="ARBA" id="ARBA00004123"/>
    </source>
</evidence>
<evidence type="ECO:0000313" key="5">
    <source>
        <dbReference type="Proteomes" id="UP001179952"/>
    </source>
</evidence>
<evidence type="ECO:0008006" key="6">
    <source>
        <dbReference type="Google" id="ProtNLM"/>
    </source>
</evidence>
<evidence type="ECO:0000256" key="3">
    <source>
        <dbReference type="SAM" id="MobiDB-lite"/>
    </source>
</evidence>
<keyword evidence="5" id="KW-1185">Reference proteome</keyword>
<gene>
    <name evidence="4" type="ORF">QJS04_geneDACA015703</name>
</gene>
<feature type="compositionally biased region" description="Low complexity" evidence="3">
    <location>
        <begin position="44"/>
        <end position="54"/>
    </location>
</feature>
<dbReference type="GO" id="GO:0005634">
    <property type="term" value="C:nucleus"/>
    <property type="evidence" value="ECO:0007669"/>
    <property type="project" value="UniProtKB-SubCell"/>
</dbReference>
<comment type="subcellular location">
    <subcellularLocation>
        <location evidence="1">Nucleus</location>
    </subcellularLocation>
</comment>
<dbReference type="AlphaFoldDB" id="A0AAV9AKX2"/>
<evidence type="ECO:0000313" key="4">
    <source>
        <dbReference type="EMBL" id="KAK1264783.1"/>
    </source>
</evidence>
<sequence>MDGGCEHMFTGVRSLENPAGVFEGEDESCHSISASEEEGEEESSGISGESCSSDLSEDATSPSSSQNSISGGPLYELSSLMAQLPIKRGLSKYFQGKSQSFTSLSNVRCLEDLVKRESPYKKKMKQCKSHGGGLDCHRSYSVGSFKRTMSKRTQRGSFSSLLSRNSGGFSVATCRPPVAMHDNM</sequence>
<organism evidence="4 5">
    <name type="scientific">Acorus gramineus</name>
    <name type="common">Dwarf sweet flag</name>
    <dbReference type="NCBI Taxonomy" id="55184"/>
    <lineage>
        <taxon>Eukaryota</taxon>
        <taxon>Viridiplantae</taxon>
        <taxon>Streptophyta</taxon>
        <taxon>Embryophyta</taxon>
        <taxon>Tracheophyta</taxon>
        <taxon>Spermatophyta</taxon>
        <taxon>Magnoliopsida</taxon>
        <taxon>Liliopsida</taxon>
        <taxon>Acoraceae</taxon>
        <taxon>Acorus</taxon>
    </lineage>
</organism>
<feature type="region of interest" description="Disordered" evidence="3">
    <location>
        <begin position="16"/>
        <end position="70"/>
    </location>
</feature>
<proteinExistence type="predicted"/>
<reference evidence="4" key="1">
    <citation type="journal article" date="2023" name="Nat. Commun.">
        <title>Diploid and tetraploid genomes of Acorus and the evolution of monocots.</title>
        <authorList>
            <person name="Ma L."/>
            <person name="Liu K.W."/>
            <person name="Li Z."/>
            <person name="Hsiao Y.Y."/>
            <person name="Qi Y."/>
            <person name="Fu T."/>
            <person name="Tang G.D."/>
            <person name="Zhang D."/>
            <person name="Sun W.H."/>
            <person name="Liu D.K."/>
            <person name="Li Y."/>
            <person name="Chen G.Z."/>
            <person name="Liu X.D."/>
            <person name="Liao X.Y."/>
            <person name="Jiang Y.T."/>
            <person name="Yu X."/>
            <person name="Hao Y."/>
            <person name="Huang J."/>
            <person name="Zhao X.W."/>
            <person name="Ke S."/>
            <person name="Chen Y.Y."/>
            <person name="Wu W.L."/>
            <person name="Hsu J.L."/>
            <person name="Lin Y.F."/>
            <person name="Huang M.D."/>
            <person name="Li C.Y."/>
            <person name="Huang L."/>
            <person name="Wang Z.W."/>
            <person name="Zhao X."/>
            <person name="Zhong W.Y."/>
            <person name="Peng D.H."/>
            <person name="Ahmad S."/>
            <person name="Lan S."/>
            <person name="Zhang J.S."/>
            <person name="Tsai W.C."/>
            <person name="Van de Peer Y."/>
            <person name="Liu Z.J."/>
        </authorList>
    </citation>
    <scope>NUCLEOTIDE SEQUENCE</scope>
    <source>
        <strain evidence="4">SCP</strain>
    </source>
</reference>
<accession>A0AAV9AKX2</accession>
<reference evidence="4" key="2">
    <citation type="submission" date="2023-06" db="EMBL/GenBank/DDBJ databases">
        <authorList>
            <person name="Ma L."/>
            <person name="Liu K.-W."/>
            <person name="Li Z."/>
            <person name="Hsiao Y.-Y."/>
            <person name="Qi Y."/>
            <person name="Fu T."/>
            <person name="Tang G."/>
            <person name="Zhang D."/>
            <person name="Sun W.-H."/>
            <person name="Liu D.-K."/>
            <person name="Li Y."/>
            <person name="Chen G.-Z."/>
            <person name="Liu X.-D."/>
            <person name="Liao X.-Y."/>
            <person name="Jiang Y.-T."/>
            <person name="Yu X."/>
            <person name="Hao Y."/>
            <person name="Huang J."/>
            <person name="Zhao X.-W."/>
            <person name="Ke S."/>
            <person name="Chen Y.-Y."/>
            <person name="Wu W.-L."/>
            <person name="Hsu J.-L."/>
            <person name="Lin Y.-F."/>
            <person name="Huang M.-D."/>
            <person name="Li C.-Y."/>
            <person name="Huang L."/>
            <person name="Wang Z.-W."/>
            <person name="Zhao X."/>
            <person name="Zhong W.-Y."/>
            <person name="Peng D.-H."/>
            <person name="Ahmad S."/>
            <person name="Lan S."/>
            <person name="Zhang J.-S."/>
            <person name="Tsai W.-C."/>
            <person name="Van De Peer Y."/>
            <person name="Liu Z.-J."/>
        </authorList>
    </citation>
    <scope>NUCLEOTIDE SEQUENCE</scope>
    <source>
        <strain evidence="4">SCP</strain>
        <tissue evidence="4">Leaves</tissue>
    </source>
</reference>
<dbReference type="EMBL" id="JAUJYN010000008">
    <property type="protein sequence ID" value="KAK1264783.1"/>
    <property type="molecule type" value="Genomic_DNA"/>
</dbReference>
<dbReference type="PANTHER" id="PTHR33172">
    <property type="entry name" value="OS08G0516900 PROTEIN"/>
    <property type="match status" value="1"/>
</dbReference>
<dbReference type="PANTHER" id="PTHR33172:SF104">
    <property type="entry name" value="OS02G0227100 PROTEIN"/>
    <property type="match status" value="1"/>
</dbReference>
<protein>
    <recommendedName>
        <fullName evidence="6">Oxidative stress 3</fullName>
    </recommendedName>
</protein>
<dbReference type="InterPro" id="IPR051992">
    <property type="entry name" value="OxStress_Response_Reg"/>
</dbReference>
<feature type="compositionally biased region" description="Low complexity" evidence="3">
    <location>
        <begin position="61"/>
        <end position="70"/>
    </location>
</feature>
<comment type="caution">
    <text evidence="4">The sequence shown here is derived from an EMBL/GenBank/DDBJ whole genome shotgun (WGS) entry which is preliminary data.</text>
</comment>
<dbReference type="Proteomes" id="UP001179952">
    <property type="component" value="Unassembled WGS sequence"/>
</dbReference>
<keyword evidence="2" id="KW-0539">Nucleus</keyword>
<name>A0AAV9AKX2_ACOGR</name>
<dbReference type="GO" id="GO:0006950">
    <property type="term" value="P:response to stress"/>
    <property type="evidence" value="ECO:0007669"/>
    <property type="project" value="UniProtKB-ARBA"/>
</dbReference>
<evidence type="ECO:0000256" key="2">
    <source>
        <dbReference type="ARBA" id="ARBA00023242"/>
    </source>
</evidence>